<evidence type="ECO:0000313" key="3">
    <source>
        <dbReference type="EMBL" id="RIV88891.1"/>
    </source>
</evidence>
<comment type="similarity">
    <text evidence="1">Belongs to the ribosome association toxin RatA family.</text>
</comment>
<dbReference type="Proteomes" id="UP000286576">
    <property type="component" value="Unassembled WGS sequence"/>
</dbReference>
<keyword evidence="4" id="KW-1185">Reference proteome</keyword>
<dbReference type="PANTHER" id="PTHR12901:SF10">
    <property type="entry name" value="COENZYME Q-BINDING PROTEIN COQ10, MITOCHONDRIAL"/>
    <property type="match status" value="1"/>
</dbReference>
<dbReference type="Gene3D" id="3.30.530.20">
    <property type="match status" value="1"/>
</dbReference>
<evidence type="ECO:0000256" key="1">
    <source>
        <dbReference type="ARBA" id="ARBA00008918"/>
    </source>
</evidence>
<accession>A0A418NW92</accession>
<name>A0A418NW92_9SPHN</name>
<proteinExistence type="inferred from homology"/>
<dbReference type="InterPro" id="IPR005031">
    <property type="entry name" value="COQ10_START"/>
</dbReference>
<dbReference type="Pfam" id="PF03364">
    <property type="entry name" value="Polyketide_cyc"/>
    <property type="match status" value="1"/>
</dbReference>
<gene>
    <name evidence="3" type="ORF">D2V07_01025</name>
</gene>
<dbReference type="EMBL" id="QXFL01000001">
    <property type="protein sequence ID" value="RIV88891.1"/>
    <property type="molecule type" value="Genomic_DNA"/>
</dbReference>
<evidence type="ECO:0000313" key="4">
    <source>
        <dbReference type="Proteomes" id="UP000286576"/>
    </source>
</evidence>
<reference evidence="3 4" key="1">
    <citation type="submission" date="2018-08" db="EMBL/GenBank/DDBJ databases">
        <title>Erythrobacter zhengii sp.nov., a bacterium isolated from deep-sea sediment.</title>
        <authorList>
            <person name="Fang C."/>
            <person name="Wu Y.-H."/>
            <person name="Sun C."/>
            <person name="Wang H."/>
            <person name="Cheng H."/>
            <person name="Meng F.-X."/>
            <person name="Wang C.-S."/>
            <person name="Xu X.-W."/>
        </authorList>
    </citation>
    <scope>NUCLEOTIDE SEQUENCE [LARGE SCALE GENOMIC DNA]</scope>
    <source>
        <strain evidence="3 4">V18</strain>
    </source>
</reference>
<sequence length="153" mass="17532">MPSIRETHRLPYTAEQMFDLVADVDRYPEFLPWVVATRVRQDSETEMTADMLVGFKALREKFTSKVVKERPSSIHVHYVDGPLRDLDNNWTFRDLPDGGCEIDFCVDFSFKNIMFETLAGQYIDRAFRKMVTAFEARAAELYGSSSSSAQSVA</sequence>
<dbReference type="InterPro" id="IPR044996">
    <property type="entry name" value="COQ10-like"/>
</dbReference>
<dbReference type="OrthoDB" id="9804759at2"/>
<organism evidence="3 4">
    <name type="scientific">Aurantiacibacter zhengii</name>
    <dbReference type="NCBI Taxonomy" id="2307003"/>
    <lineage>
        <taxon>Bacteria</taxon>
        <taxon>Pseudomonadati</taxon>
        <taxon>Pseudomonadota</taxon>
        <taxon>Alphaproteobacteria</taxon>
        <taxon>Sphingomonadales</taxon>
        <taxon>Erythrobacteraceae</taxon>
        <taxon>Aurantiacibacter</taxon>
    </lineage>
</organism>
<dbReference type="InterPro" id="IPR023393">
    <property type="entry name" value="START-like_dom_sf"/>
</dbReference>
<dbReference type="AlphaFoldDB" id="A0A418NW92"/>
<protein>
    <submittedName>
        <fullName evidence="3">Type II toxin-antitoxin system RatA family toxin</fullName>
    </submittedName>
</protein>
<dbReference type="SUPFAM" id="SSF55961">
    <property type="entry name" value="Bet v1-like"/>
    <property type="match status" value="1"/>
</dbReference>
<feature type="domain" description="Coenzyme Q-binding protein COQ10 START" evidence="2">
    <location>
        <begin position="10"/>
        <end position="135"/>
    </location>
</feature>
<comment type="caution">
    <text evidence="3">The sequence shown here is derived from an EMBL/GenBank/DDBJ whole genome shotgun (WGS) entry which is preliminary data.</text>
</comment>
<dbReference type="PANTHER" id="PTHR12901">
    <property type="entry name" value="SPERM PROTEIN HOMOLOG"/>
    <property type="match status" value="1"/>
</dbReference>
<dbReference type="RefSeq" id="WP_119584170.1">
    <property type="nucleotide sequence ID" value="NZ_CAWODQ010000001.1"/>
</dbReference>
<dbReference type="GO" id="GO:0045333">
    <property type="term" value="P:cellular respiration"/>
    <property type="evidence" value="ECO:0007669"/>
    <property type="project" value="InterPro"/>
</dbReference>
<dbReference type="CDD" id="cd07813">
    <property type="entry name" value="COQ10p_like"/>
    <property type="match status" value="1"/>
</dbReference>
<evidence type="ECO:0000259" key="2">
    <source>
        <dbReference type="Pfam" id="PF03364"/>
    </source>
</evidence>
<dbReference type="GO" id="GO:0048039">
    <property type="term" value="F:ubiquinone binding"/>
    <property type="evidence" value="ECO:0007669"/>
    <property type="project" value="InterPro"/>
</dbReference>